<dbReference type="GO" id="GO:0030276">
    <property type="term" value="F:clathrin binding"/>
    <property type="evidence" value="ECO:0007669"/>
    <property type="project" value="TreeGrafter"/>
</dbReference>
<evidence type="ECO:0000313" key="3">
    <source>
        <dbReference type="Proteomes" id="UP000270296"/>
    </source>
</evidence>
<dbReference type="GO" id="GO:0000149">
    <property type="term" value="F:SNARE binding"/>
    <property type="evidence" value="ECO:0007669"/>
    <property type="project" value="TreeGrafter"/>
</dbReference>
<gene>
    <name evidence="2" type="ORF">SBAD_LOCUS3629</name>
</gene>
<reference evidence="4" key="1">
    <citation type="submission" date="2016-06" db="UniProtKB">
        <authorList>
            <consortium name="WormBaseParasite"/>
        </authorList>
    </citation>
    <scope>IDENTIFICATION</scope>
</reference>
<dbReference type="WBParaSite" id="SBAD_0000379301-mRNA-1">
    <property type="protein sequence ID" value="SBAD_0000379301-mRNA-1"/>
    <property type="gene ID" value="SBAD_0000379301"/>
</dbReference>
<dbReference type="GO" id="GO:0098793">
    <property type="term" value="C:presynapse"/>
    <property type="evidence" value="ECO:0007669"/>
    <property type="project" value="GOC"/>
</dbReference>
<dbReference type="CDD" id="cd00276">
    <property type="entry name" value="C2B_Synaptotagmin"/>
    <property type="match status" value="1"/>
</dbReference>
<sequence length="491" mass="54550">MHLQHRGESHGHQTSRTGVHFQAVDAFGLTSWFLRLPKCPASIAQGHLEIGSLGGLVVTVPWKYAAQRTRVLSSAQDKEMYSAKIDRAIDADHRVMPGAYSTSTSTSSCIGVIRFNLSEREDKAASPRQTQLRVEERCTAAAECLVPAISVSMNNLDGRETSSRPPFSLYSSESSEDQAVDESLCLKTKSLAATDIDSIGTSAGTAANLRILPCAHTLPCFRSACFVPVLLCEHASDSFVRESVIRVICSGPEDGQRRLWSIGVGFVLRQILPFTPTLQFRESFEQCVLESDLKRLAIMCQLYCRLGENNQALTLGYSKVRLRDLKLDSARTLLLTIAPCNEEPKETAEGLGKIQFSLVFSPSTQRIMITVLKAKNIRSINSHVPLNVLVRIYLVCGSKVKRKTTSLKMVHNGVAVFNESIFFPVSHLQVENIYLRLSVVESDADLEMSTIGHVTLGARRNSKEFGHWDQMINEPNKPITMWHELKMRVLE</sequence>
<evidence type="ECO:0000313" key="4">
    <source>
        <dbReference type="WBParaSite" id="SBAD_0000379301-mRNA-1"/>
    </source>
</evidence>
<dbReference type="PROSITE" id="PS50004">
    <property type="entry name" value="C2"/>
    <property type="match status" value="1"/>
</dbReference>
<name>A0A183IJ33_9BILA</name>
<dbReference type="Gene3D" id="2.60.40.150">
    <property type="entry name" value="C2 domain"/>
    <property type="match status" value="1"/>
</dbReference>
<dbReference type="GO" id="GO:0005544">
    <property type="term" value="F:calcium-dependent phospholipid binding"/>
    <property type="evidence" value="ECO:0007669"/>
    <property type="project" value="TreeGrafter"/>
</dbReference>
<dbReference type="SUPFAM" id="SSF49562">
    <property type="entry name" value="C2 domain (Calcium/lipid-binding domain, CaLB)"/>
    <property type="match status" value="1"/>
</dbReference>
<dbReference type="GO" id="GO:0048791">
    <property type="term" value="P:calcium ion-regulated exocytosis of neurotransmitter"/>
    <property type="evidence" value="ECO:0007669"/>
    <property type="project" value="TreeGrafter"/>
</dbReference>
<dbReference type="InterPro" id="IPR000008">
    <property type="entry name" value="C2_dom"/>
</dbReference>
<dbReference type="GO" id="GO:0048488">
    <property type="term" value="P:synaptic vesicle endocytosis"/>
    <property type="evidence" value="ECO:0007669"/>
    <property type="project" value="TreeGrafter"/>
</dbReference>
<dbReference type="PANTHER" id="PTHR10024">
    <property type="entry name" value="SYNAPTOTAGMIN"/>
    <property type="match status" value="1"/>
</dbReference>
<protein>
    <submittedName>
        <fullName evidence="4">C2 domain-containing protein</fullName>
    </submittedName>
</protein>
<dbReference type="GO" id="GO:0005509">
    <property type="term" value="F:calcium ion binding"/>
    <property type="evidence" value="ECO:0007669"/>
    <property type="project" value="TreeGrafter"/>
</dbReference>
<accession>A0A183IJ33</accession>
<dbReference type="InterPro" id="IPR035892">
    <property type="entry name" value="C2_domain_sf"/>
</dbReference>
<dbReference type="GO" id="GO:0001786">
    <property type="term" value="F:phosphatidylserine binding"/>
    <property type="evidence" value="ECO:0007669"/>
    <property type="project" value="TreeGrafter"/>
</dbReference>
<dbReference type="GO" id="GO:0005886">
    <property type="term" value="C:plasma membrane"/>
    <property type="evidence" value="ECO:0007669"/>
    <property type="project" value="TreeGrafter"/>
</dbReference>
<dbReference type="AlphaFoldDB" id="A0A183IJ33"/>
<dbReference type="PANTHER" id="PTHR10024:SF252">
    <property type="entry name" value="SYNAPTOTAGMIN-12"/>
    <property type="match status" value="1"/>
</dbReference>
<dbReference type="OrthoDB" id="67700at2759"/>
<keyword evidence="3" id="KW-1185">Reference proteome</keyword>
<feature type="domain" description="C2" evidence="1">
    <location>
        <begin position="350"/>
        <end position="483"/>
    </location>
</feature>
<proteinExistence type="predicted"/>
<reference evidence="2 3" key="2">
    <citation type="submission" date="2018-11" db="EMBL/GenBank/DDBJ databases">
        <authorList>
            <consortium name="Pathogen Informatics"/>
        </authorList>
    </citation>
    <scope>NUCLEOTIDE SEQUENCE [LARGE SCALE GENOMIC DNA]</scope>
</reference>
<evidence type="ECO:0000313" key="2">
    <source>
        <dbReference type="EMBL" id="VDP01841.1"/>
    </source>
</evidence>
<evidence type="ECO:0000259" key="1">
    <source>
        <dbReference type="PROSITE" id="PS50004"/>
    </source>
</evidence>
<dbReference type="Proteomes" id="UP000270296">
    <property type="component" value="Unassembled WGS sequence"/>
</dbReference>
<organism evidence="4">
    <name type="scientific">Soboliphyme baturini</name>
    <dbReference type="NCBI Taxonomy" id="241478"/>
    <lineage>
        <taxon>Eukaryota</taxon>
        <taxon>Metazoa</taxon>
        <taxon>Ecdysozoa</taxon>
        <taxon>Nematoda</taxon>
        <taxon>Enoplea</taxon>
        <taxon>Dorylaimia</taxon>
        <taxon>Dioctophymatida</taxon>
        <taxon>Dioctophymatoidea</taxon>
        <taxon>Soboliphymatidae</taxon>
        <taxon>Soboliphyme</taxon>
    </lineage>
</organism>
<dbReference type="EMBL" id="UZAM01007853">
    <property type="protein sequence ID" value="VDP01841.1"/>
    <property type="molecule type" value="Genomic_DNA"/>
</dbReference>
<dbReference type="GO" id="GO:0070382">
    <property type="term" value="C:exocytic vesicle"/>
    <property type="evidence" value="ECO:0007669"/>
    <property type="project" value="TreeGrafter"/>
</dbReference>
<dbReference type="Pfam" id="PF00168">
    <property type="entry name" value="C2"/>
    <property type="match status" value="1"/>
</dbReference>